<sequence length="102" mass="11810">MCKRIGIKEDGRKGNKSKCSQPYHAFSHQTGTGWLEKSYGVRILYACESGSCGWGFASPDSDYDVRFIYVHPVDWYLKVEAGRDEQSAMILRYLYIIYLKNR</sequence>
<dbReference type="EMBL" id="AP028978">
    <property type="protein sequence ID" value="BET98363.1"/>
    <property type="molecule type" value="Genomic_DNA"/>
</dbReference>
<reference evidence="1 2" key="1">
    <citation type="submission" date="2023-10" db="EMBL/GenBank/DDBJ databases">
        <title>Xenorhabdus taiwanensis sp. nov., a symbiotic bacterium associated with the entomopathogenic nematode Steinernema taiwanensis.</title>
        <authorList>
            <person name="Tseng C.T."/>
            <person name="Shu H.Y."/>
            <person name="Chen M.H."/>
            <person name="Fang Y.J."/>
            <person name="Wu T.L."/>
            <person name="Lin Y.C."/>
            <person name="Huang C.J."/>
        </authorList>
    </citation>
    <scope>NUCLEOTIDE SEQUENCE [LARGE SCALE GENOMIC DNA]</scope>
    <source>
        <strain evidence="1 2">TCT-1</strain>
    </source>
</reference>
<dbReference type="PANTHER" id="PTHR34817">
    <property type="entry name" value="NUCLEOTIDYLTRANSFERASE"/>
    <property type="match status" value="1"/>
</dbReference>
<organism evidence="1 2">
    <name type="scientific">Xenorhabdus taiwanensis</name>
    <dbReference type="NCBI Taxonomy" id="3085177"/>
    <lineage>
        <taxon>Bacteria</taxon>
        <taxon>Pseudomonadati</taxon>
        <taxon>Pseudomonadota</taxon>
        <taxon>Gammaproteobacteria</taxon>
        <taxon>Enterobacterales</taxon>
        <taxon>Morganellaceae</taxon>
        <taxon>Xenorhabdus</taxon>
    </lineage>
</organism>
<dbReference type="PANTHER" id="PTHR34817:SF2">
    <property type="entry name" value="NUCLEOTIDYLTRANSFERASE"/>
    <property type="match status" value="1"/>
</dbReference>
<dbReference type="InterPro" id="IPR018775">
    <property type="entry name" value="RlaP"/>
</dbReference>
<accession>A0ABN7C7L8</accession>
<evidence type="ECO:0000313" key="1">
    <source>
        <dbReference type="EMBL" id="BET98363.1"/>
    </source>
</evidence>
<dbReference type="Proteomes" id="UP001529514">
    <property type="component" value="Chromosome"/>
</dbReference>
<proteinExistence type="predicted"/>
<gene>
    <name evidence="1" type="ORF">TCT1_32840</name>
</gene>
<dbReference type="Pfam" id="PF10127">
    <property type="entry name" value="RlaP"/>
    <property type="match status" value="1"/>
</dbReference>
<protein>
    <recommendedName>
        <fullName evidence="3">Nucleotidyltransferase</fullName>
    </recommendedName>
</protein>
<evidence type="ECO:0008006" key="3">
    <source>
        <dbReference type="Google" id="ProtNLM"/>
    </source>
</evidence>
<keyword evidence="2" id="KW-1185">Reference proteome</keyword>
<name>A0ABN7C7L8_9GAMM</name>
<evidence type="ECO:0000313" key="2">
    <source>
        <dbReference type="Proteomes" id="UP001529514"/>
    </source>
</evidence>